<evidence type="ECO:0000313" key="3">
    <source>
        <dbReference type="EMBL" id="TQD74415.1"/>
    </source>
</evidence>
<dbReference type="PANTHER" id="PTHR44259">
    <property type="entry name" value="OS07G0183000 PROTEIN-RELATED"/>
    <property type="match status" value="1"/>
</dbReference>
<sequence length="360" mass="41286">MAQWSDLPHDLVVSIAKRVLLLEDFIVFGAVCRSWKSAATKENFTRTHQVPLLLLPEKKGTTLREFYSLKHGNVFKQNMPELVTGKLFYSSLGWLITQSDKDSEVNLLHPLNHMCIELPDVETFKNLHSKDEHRKLFGDFIVGKFVLSSSPSWTSDYTVMIHSCKRLAFCRPGLGDQQWNIIDSSKTNDRLYFDITYYKGKFYAVDYFGEIYVCEIEDPNAPAKTRVIVPRLPYELKSPYIIEKLFLVESAGALLLVMCPLETIECFRVFEVPMSDGNWSNSEVKNLGNRSLFLGCNSSFSVEASNYGCKANCIYYTNRPLQRQQGEDMGIFNMEDGKVESYIKESLNFLTPHLWVEPSL</sequence>
<evidence type="ECO:0000259" key="2">
    <source>
        <dbReference type="Pfam" id="PF03478"/>
    </source>
</evidence>
<organism evidence="3 4">
    <name type="scientific">Malus baccata</name>
    <name type="common">Siberian crab apple</name>
    <name type="synonym">Pyrus baccata</name>
    <dbReference type="NCBI Taxonomy" id="106549"/>
    <lineage>
        <taxon>Eukaryota</taxon>
        <taxon>Viridiplantae</taxon>
        <taxon>Streptophyta</taxon>
        <taxon>Embryophyta</taxon>
        <taxon>Tracheophyta</taxon>
        <taxon>Spermatophyta</taxon>
        <taxon>Magnoliopsida</taxon>
        <taxon>eudicotyledons</taxon>
        <taxon>Gunneridae</taxon>
        <taxon>Pentapetalae</taxon>
        <taxon>rosids</taxon>
        <taxon>fabids</taxon>
        <taxon>Rosales</taxon>
        <taxon>Rosaceae</taxon>
        <taxon>Amygdaloideae</taxon>
        <taxon>Maleae</taxon>
        <taxon>Malus</taxon>
    </lineage>
</organism>
<dbReference type="InterPro" id="IPR036047">
    <property type="entry name" value="F-box-like_dom_sf"/>
</dbReference>
<gene>
    <name evidence="3" type="ORF">C1H46_040045</name>
</gene>
<dbReference type="InterPro" id="IPR050942">
    <property type="entry name" value="F-box_BR-signaling"/>
</dbReference>
<dbReference type="InterPro" id="IPR001810">
    <property type="entry name" value="F-box_dom"/>
</dbReference>
<dbReference type="Gene3D" id="1.20.1280.50">
    <property type="match status" value="1"/>
</dbReference>
<comment type="caution">
    <text evidence="3">The sequence shown here is derived from an EMBL/GenBank/DDBJ whole genome shotgun (WGS) entry which is preliminary data.</text>
</comment>
<dbReference type="EMBL" id="VIEB01001186">
    <property type="protein sequence ID" value="TQD74415.1"/>
    <property type="molecule type" value="Genomic_DNA"/>
</dbReference>
<dbReference type="Pfam" id="PF00646">
    <property type="entry name" value="F-box"/>
    <property type="match status" value="1"/>
</dbReference>
<name>A0A540KJL4_MALBA</name>
<feature type="domain" description="F-box" evidence="1">
    <location>
        <begin position="4"/>
        <end position="46"/>
    </location>
</feature>
<dbReference type="InterPro" id="IPR005174">
    <property type="entry name" value="KIB1-4_b-propeller"/>
</dbReference>
<dbReference type="Proteomes" id="UP000315295">
    <property type="component" value="Unassembled WGS sequence"/>
</dbReference>
<reference evidence="3 4" key="1">
    <citation type="journal article" date="2019" name="G3 (Bethesda)">
        <title>Sequencing of a Wild Apple (Malus baccata) Genome Unravels the Differences Between Cultivated and Wild Apple Species Regarding Disease Resistance and Cold Tolerance.</title>
        <authorList>
            <person name="Chen X."/>
        </authorList>
    </citation>
    <scope>NUCLEOTIDE SEQUENCE [LARGE SCALE GENOMIC DNA]</scope>
    <source>
        <strain evidence="4">cv. Shandingzi</strain>
        <tissue evidence="3">Leaves</tissue>
    </source>
</reference>
<dbReference type="SUPFAM" id="SSF81383">
    <property type="entry name" value="F-box domain"/>
    <property type="match status" value="1"/>
</dbReference>
<dbReference type="AlphaFoldDB" id="A0A540KJL4"/>
<keyword evidence="4" id="KW-1185">Reference proteome</keyword>
<proteinExistence type="predicted"/>
<evidence type="ECO:0000313" key="4">
    <source>
        <dbReference type="Proteomes" id="UP000315295"/>
    </source>
</evidence>
<evidence type="ECO:0000259" key="1">
    <source>
        <dbReference type="Pfam" id="PF00646"/>
    </source>
</evidence>
<dbReference type="PANTHER" id="PTHR44259:SF108">
    <property type="entry name" value="F-BOX PROTEIN SKIP23-LIKE"/>
    <property type="match status" value="1"/>
</dbReference>
<accession>A0A540KJL4</accession>
<protein>
    <submittedName>
        <fullName evidence="3">Uncharacterized protein</fullName>
    </submittedName>
</protein>
<dbReference type="STRING" id="106549.A0A540KJL4"/>
<feature type="domain" description="KIB1-4 beta-propeller" evidence="2">
    <location>
        <begin position="66"/>
        <end position="333"/>
    </location>
</feature>
<dbReference type="Pfam" id="PF03478">
    <property type="entry name" value="Beta-prop_KIB1-4"/>
    <property type="match status" value="1"/>
</dbReference>